<evidence type="ECO:0000313" key="1">
    <source>
        <dbReference type="EnsemblMetazoa" id="tetur09g05140.1"/>
    </source>
</evidence>
<keyword evidence="2" id="KW-1185">Reference proteome</keyword>
<organism evidence="1 2">
    <name type="scientific">Tetranychus urticae</name>
    <name type="common">Two-spotted spider mite</name>
    <dbReference type="NCBI Taxonomy" id="32264"/>
    <lineage>
        <taxon>Eukaryota</taxon>
        <taxon>Metazoa</taxon>
        <taxon>Ecdysozoa</taxon>
        <taxon>Arthropoda</taxon>
        <taxon>Chelicerata</taxon>
        <taxon>Arachnida</taxon>
        <taxon>Acari</taxon>
        <taxon>Acariformes</taxon>
        <taxon>Trombidiformes</taxon>
        <taxon>Prostigmata</taxon>
        <taxon>Eleutherengona</taxon>
        <taxon>Raphignathae</taxon>
        <taxon>Tetranychoidea</taxon>
        <taxon>Tetranychidae</taxon>
        <taxon>Tetranychus</taxon>
    </lineage>
</organism>
<protein>
    <submittedName>
        <fullName evidence="1">Uncharacterized protein</fullName>
    </submittedName>
</protein>
<evidence type="ECO:0000313" key="2">
    <source>
        <dbReference type="Proteomes" id="UP000015104"/>
    </source>
</evidence>
<proteinExistence type="predicted"/>
<reference evidence="1" key="2">
    <citation type="submission" date="2015-06" db="UniProtKB">
        <authorList>
            <consortium name="EnsemblMetazoa"/>
        </authorList>
    </citation>
    <scope>IDENTIFICATION</scope>
</reference>
<dbReference type="EMBL" id="CAEY01002033">
    <property type="status" value="NOT_ANNOTATED_CDS"/>
    <property type="molecule type" value="Genomic_DNA"/>
</dbReference>
<reference evidence="2" key="1">
    <citation type="submission" date="2011-08" db="EMBL/GenBank/DDBJ databases">
        <authorList>
            <person name="Rombauts S."/>
        </authorList>
    </citation>
    <scope>NUCLEOTIDE SEQUENCE</scope>
    <source>
        <strain evidence="2">London</strain>
    </source>
</reference>
<dbReference type="HOGENOM" id="CLU_3427031_0_0_1"/>
<name>T1KE33_TETUR</name>
<sequence>MAWYWNIFGDFTDFNGRLALH</sequence>
<accession>T1KE33</accession>
<dbReference type="Proteomes" id="UP000015104">
    <property type="component" value="Unassembled WGS sequence"/>
</dbReference>
<dbReference type="AlphaFoldDB" id="T1KE33"/>
<dbReference type="EnsemblMetazoa" id="tetur09g05140.1">
    <property type="protein sequence ID" value="tetur09g05140.1"/>
    <property type="gene ID" value="tetur09g05140"/>
</dbReference>